<evidence type="ECO:0000313" key="4">
    <source>
        <dbReference type="Proteomes" id="UP000032304"/>
    </source>
</evidence>
<evidence type="ECO:0000313" key="3">
    <source>
        <dbReference type="EMBL" id="MBA0579426.1"/>
    </source>
</evidence>
<dbReference type="EMBL" id="CM001740">
    <property type="protein sequence ID" value="KJB10792.1"/>
    <property type="molecule type" value="Genomic_DNA"/>
</dbReference>
<reference evidence="3" key="3">
    <citation type="submission" date="2020-04" db="EMBL/GenBank/DDBJ databases">
        <authorList>
            <person name="Grover C.E."/>
            <person name="Arick M.A. II"/>
            <person name="Thrash A."/>
            <person name="Conover J.L."/>
            <person name="Sanders W.S."/>
            <person name="Peterson D.G."/>
            <person name="Scheffler J.A."/>
            <person name="Scheffler B.E."/>
            <person name="Wendel J.F."/>
        </authorList>
    </citation>
    <scope>NUCLEOTIDE SEQUENCE</scope>
    <source>
        <strain evidence="3">8</strain>
        <tissue evidence="3">Leaf</tissue>
    </source>
</reference>
<protein>
    <submittedName>
        <fullName evidence="2">Uncharacterized protein</fullName>
    </submittedName>
</protein>
<evidence type="ECO:0000256" key="1">
    <source>
        <dbReference type="SAM" id="MobiDB-lite"/>
    </source>
</evidence>
<reference evidence="2 4" key="1">
    <citation type="journal article" date="2012" name="Nature">
        <title>Repeated polyploidization of Gossypium genomes and the evolution of spinnable cotton fibres.</title>
        <authorList>
            <person name="Paterson A.H."/>
            <person name="Wendel J.F."/>
            <person name="Gundlach H."/>
            <person name="Guo H."/>
            <person name="Jenkins J."/>
            <person name="Jin D."/>
            <person name="Llewellyn D."/>
            <person name="Showmaker K.C."/>
            <person name="Shu S."/>
            <person name="Udall J."/>
            <person name="Yoo M.J."/>
            <person name="Byers R."/>
            <person name="Chen W."/>
            <person name="Doron-Faigenboim A."/>
            <person name="Duke M.V."/>
            <person name="Gong L."/>
            <person name="Grimwood J."/>
            <person name="Grover C."/>
            <person name="Grupp K."/>
            <person name="Hu G."/>
            <person name="Lee T.H."/>
            <person name="Li J."/>
            <person name="Lin L."/>
            <person name="Liu T."/>
            <person name="Marler B.S."/>
            <person name="Page J.T."/>
            <person name="Roberts A.W."/>
            <person name="Romanel E."/>
            <person name="Sanders W.S."/>
            <person name="Szadkowski E."/>
            <person name="Tan X."/>
            <person name="Tang H."/>
            <person name="Xu C."/>
            <person name="Wang J."/>
            <person name="Wang Z."/>
            <person name="Zhang D."/>
            <person name="Zhang L."/>
            <person name="Ashrafi H."/>
            <person name="Bedon F."/>
            <person name="Bowers J.E."/>
            <person name="Brubaker C.L."/>
            <person name="Chee P.W."/>
            <person name="Das S."/>
            <person name="Gingle A.R."/>
            <person name="Haigler C.H."/>
            <person name="Harker D."/>
            <person name="Hoffmann L.V."/>
            <person name="Hovav R."/>
            <person name="Jones D.C."/>
            <person name="Lemke C."/>
            <person name="Mansoor S."/>
            <person name="ur Rahman M."/>
            <person name="Rainville L.N."/>
            <person name="Rambani A."/>
            <person name="Reddy U.K."/>
            <person name="Rong J.K."/>
            <person name="Saranga Y."/>
            <person name="Scheffler B.E."/>
            <person name="Scheffler J.A."/>
            <person name="Stelly D.M."/>
            <person name="Triplett B.A."/>
            <person name="Van Deynze A."/>
            <person name="Vaslin M.F."/>
            <person name="Waghmare V.N."/>
            <person name="Walford S.A."/>
            <person name="Wright R.J."/>
            <person name="Zaki E.A."/>
            <person name="Zhang T."/>
            <person name="Dennis E.S."/>
            <person name="Mayer K.F."/>
            <person name="Peterson D.G."/>
            <person name="Rokhsar D.S."/>
            <person name="Wang X."/>
            <person name="Schmutz J."/>
        </authorList>
    </citation>
    <scope>NUCLEOTIDE SEQUENCE [LARGE SCALE GENOMIC DNA]</scope>
</reference>
<keyword evidence="4" id="KW-1185">Reference proteome</keyword>
<sequence>MNTTAAIVSKKTMKRCSKDNNSPLIFALLLASLLLSTGNSGCVLVEARIPHFSVIQGSLKSDIYRRRLRPFPPIGMNSPDPNGSHGQTPKS</sequence>
<feature type="compositionally biased region" description="Polar residues" evidence="1">
    <location>
        <begin position="79"/>
        <end position="91"/>
    </location>
</feature>
<organism evidence="2 4">
    <name type="scientific">Gossypium raimondii</name>
    <name type="common">Peruvian cotton</name>
    <name type="synonym">Gossypium klotzschianum subsp. raimondii</name>
    <dbReference type="NCBI Taxonomy" id="29730"/>
    <lineage>
        <taxon>Eukaryota</taxon>
        <taxon>Viridiplantae</taxon>
        <taxon>Streptophyta</taxon>
        <taxon>Embryophyta</taxon>
        <taxon>Tracheophyta</taxon>
        <taxon>Spermatophyta</taxon>
        <taxon>Magnoliopsida</taxon>
        <taxon>eudicotyledons</taxon>
        <taxon>Gunneridae</taxon>
        <taxon>Pentapetalae</taxon>
        <taxon>rosids</taxon>
        <taxon>malvids</taxon>
        <taxon>Malvales</taxon>
        <taxon>Malvaceae</taxon>
        <taxon>Malvoideae</taxon>
        <taxon>Gossypium</taxon>
    </lineage>
</organism>
<feature type="region of interest" description="Disordered" evidence="1">
    <location>
        <begin position="70"/>
        <end position="91"/>
    </location>
</feature>
<name>A0A0D2M1Q6_GOSRA</name>
<proteinExistence type="predicted"/>
<dbReference type="AlphaFoldDB" id="A0A0D2M1Q6"/>
<evidence type="ECO:0000313" key="2">
    <source>
        <dbReference type="EMBL" id="KJB10792.1"/>
    </source>
</evidence>
<reference evidence="3 5" key="2">
    <citation type="journal article" date="2019" name="Genome Biol. Evol.">
        <title>Insights into the evolution of the New World diploid cottons (Gossypium, subgenus Houzingenia) based on genome sequencing.</title>
        <authorList>
            <person name="Grover C.E."/>
            <person name="Arick M.A. 2nd"/>
            <person name="Thrash A."/>
            <person name="Conover J.L."/>
            <person name="Sanders W.S."/>
            <person name="Peterson D.G."/>
            <person name="Frelichowski J.E."/>
            <person name="Scheffler J.A."/>
            <person name="Scheffler B.E."/>
            <person name="Wendel J.F."/>
        </authorList>
    </citation>
    <scope>NUCLEOTIDE SEQUENCE [LARGE SCALE GENOMIC DNA]</scope>
    <source>
        <strain evidence="3">8</strain>
        <tissue evidence="3">Leaf</tissue>
    </source>
</reference>
<dbReference type="Proteomes" id="UP000032304">
    <property type="component" value="Chromosome 1"/>
</dbReference>
<evidence type="ECO:0000313" key="5">
    <source>
        <dbReference type="Proteomes" id="UP000593578"/>
    </source>
</evidence>
<accession>A0A0D2M1Q6</accession>
<dbReference type="Gramene" id="KJB10792">
    <property type="protein sequence ID" value="KJB10792"/>
    <property type="gene ID" value="B456_001G224600"/>
</dbReference>
<dbReference type="EMBL" id="JABEZZ010000001">
    <property type="protein sequence ID" value="MBA0579426.1"/>
    <property type="molecule type" value="Genomic_DNA"/>
</dbReference>
<gene>
    <name evidence="2" type="ORF">B456_001G224600</name>
    <name evidence="3" type="ORF">Gorai_021683</name>
</gene>
<dbReference type="Proteomes" id="UP000593578">
    <property type="component" value="Unassembled WGS sequence"/>
</dbReference>